<dbReference type="RefSeq" id="WP_071159526.1">
    <property type="nucleotide sequence ID" value="NZ_MBRJ01000051.1"/>
</dbReference>
<reference evidence="2 3" key="1">
    <citation type="submission" date="2016-07" db="EMBL/GenBank/DDBJ databases">
        <title>Bacillus oceanisediminis whole genome.</title>
        <authorList>
            <person name="Pal Y."/>
            <person name="Verma A."/>
            <person name="Mual P."/>
            <person name="Srinivasan K."/>
        </authorList>
    </citation>
    <scope>NUCLEOTIDE SEQUENCE [LARGE SCALE GENOMIC DNA]</scope>
    <source>
        <strain evidence="2 3">Bhandara28</strain>
    </source>
</reference>
<dbReference type="InterPro" id="IPR010982">
    <property type="entry name" value="Lambda_DNA-bd_dom_sf"/>
</dbReference>
<evidence type="ECO:0000313" key="2">
    <source>
        <dbReference type="EMBL" id="OHX42353.1"/>
    </source>
</evidence>
<evidence type="ECO:0000313" key="3">
    <source>
        <dbReference type="Proteomes" id="UP000180194"/>
    </source>
</evidence>
<dbReference type="Gene3D" id="1.10.260.40">
    <property type="entry name" value="lambda repressor-like DNA-binding domains"/>
    <property type="match status" value="1"/>
</dbReference>
<accession>A0ABX3CKM3</accession>
<dbReference type="CDD" id="cd00093">
    <property type="entry name" value="HTH_XRE"/>
    <property type="match status" value="1"/>
</dbReference>
<evidence type="ECO:0000259" key="1">
    <source>
        <dbReference type="PROSITE" id="PS50943"/>
    </source>
</evidence>
<name>A0ABX3CKM3_9BACI</name>
<sequence length="70" mass="7947">MNGKTLQILRYRTNLTQKEFSEKLGISESLLAKIEAGINPISTRVKTKILSACEIDESLFEIVKNMDLFD</sequence>
<dbReference type="Pfam" id="PF13560">
    <property type="entry name" value="HTH_31"/>
    <property type="match status" value="1"/>
</dbReference>
<dbReference type="SUPFAM" id="SSF47413">
    <property type="entry name" value="lambda repressor-like DNA-binding domains"/>
    <property type="match status" value="1"/>
</dbReference>
<organism evidence="2 3">
    <name type="scientific">Cytobacillus oceanisediminis</name>
    <dbReference type="NCBI Taxonomy" id="665099"/>
    <lineage>
        <taxon>Bacteria</taxon>
        <taxon>Bacillati</taxon>
        <taxon>Bacillota</taxon>
        <taxon>Bacilli</taxon>
        <taxon>Bacillales</taxon>
        <taxon>Bacillaceae</taxon>
        <taxon>Cytobacillus</taxon>
    </lineage>
</organism>
<gene>
    <name evidence="2" type="ORF">BBV17_27535</name>
</gene>
<dbReference type="Proteomes" id="UP000180194">
    <property type="component" value="Unassembled WGS sequence"/>
</dbReference>
<dbReference type="PROSITE" id="PS50943">
    <property type="entry name" value="HTH_CROC1"/>
    <property type="match status" value="1"/>
</dbReference>
<keyword evidence="3" id="KW-1185">Reference proteome</keyword>
<feature type="domain" description="HTH cro/C1-type" evidence="1">
    <location>
        <begin position="6"/>
        <end position="60"/>
    </location>
</feature>
<protein>
    <recommendedName>
        <fullName evidence="1">HTH cro/C1-type domain-containing protein</fullName>
    </recommendedName>
</protein>
<dbReference type="InterPro" id="IPR001387">
    <property type="entry name" value="Cro/C1-type_HTH"/>
</dbReference>
<dbReference type="SMART" id="SM00530">
    <property type="entry name" value="HTH_XRE"/>
    <property type="match status" value="1"/>
</dbReference>
<comment type="caution">
    <text evidence="2">The sequence shown here is derived from an EMBL/GenBank/DDBJ whole genome shotgun (WGS) entry which is preliminary data.</text>
</comment>
<proteinExistence type="predicted"/>
<dbReference type="EMBL" id="MBRJ01000051">
    <property type="protein sequence ID" value="OHX42353.1"/>
    <property type="molecule type" value="Genomic_DNA"/>
</dbReference>